<name>A0A9P1MZT5_9PELO</name>
<dbReference type="Pfam" id="PF09766">
    <property type="entry name" value="FmiP_Thoc5"/>
    <property type="match status" value="1"/>
</dbReference>
<sequence length="557" mass="64052">MSTGINVKTTKKPNLDKMDTNEKFYNIEDRIAMALTHEKLYEQSMEQYGVLREVLENYINGQKIEMNMITNIAKVRRLARLSHYATSQLRKESAEKLEIVDAKLLQLQNTTSELQHVRKEIDRCLDYSAGDEDIDLVPVEEFYKTASETISKPEETKNNEHKQYLARLQFEAEQRKEMQSTLHELEGRRNVLLSDIHKKEQRIESVIPNINELLKTTQPLQETLAVQFEDVDKVHEQRKLAVQLPPSLSLLYSHSLAYSEIMQDKSFSVKINKSEILEKEEPEGKRSKNENVLDRIERSANRIFENHPLNVEFEIGCGSQNVLVTFYHLSELQVLTAKWDLSSFKSSSQVLCAENLMTDLFENDDGVKCPNSTGNIKMQHLKLNFNEISKKLGRPYNFAQVLGGFLSADTETHLTESVRKLVLAIRNRVETRIQLDEVLKSIETKKSEILEIPKTSEFKMISFAPIEYEKFMTGISESFSSKISTISSGFYYKADFENSDKSKKLTVWIVIPPNYPQSSAILGFTVNFDEFDSKGLEESTIDLDLKSQLLNVALFKV</sequence>
<evidence type="ECO:0000256" key="2">
    <source>
        <dbReference type="ARBA" id="ARBA00008044"/>
    </source>
</evidence>
<comment type="similarity">
    <text evidence="2">Belongs to the THOC5 family.</text>
</comment>
<protein>
    <submittedName>
        <fullName evidence="5">Uncharacterized protein</fullName>
    </submittedName>
</protein>
<dbReference type="GO" id="GO:0003729">
    <property type="term" value="F:mRNA binding"/>
    <property type="evidence" value="ECO:0007669"/>
    <property type="project" value="TreeGrafter"/>
</dbReference>
<organism evidence="5 6">
    <name type="scientific">Caenorhabditis angaria</name>
    <dbReference type="NCBI Taxonomy" id="860376"/>
    <lineage>
        <taxon>Eukaryota</taxon>
        <taxon>Metazoa</taxon>
        <taxon>Ecdysozoa</taxon>
        <taxon>Nematoda</taxon>
        <taxon>Chromadorea</taxon>
        <taxon>Rhabditida</taxon>
        <taxon>Rhabditina</taxon>
        <taxon>Rhabditomorpha</taxon>
        <taxon>Rhabditoidea</taxon>
        <taxon>Rhabditidae</taxon>
        <taxon>Peloderinae</taxon>
        <taxon>Caenorhabditis</taxon>
    </lineage>
</organism>
<dbReference type="OrthoDB" id="20582at2759"/>
<dbReference type="EMBL" id="CANHGI010000002">
    <property type="protein sequence ID" value="CAI5442735.1"/>
    <property type="molecule type" value="Genomic_DNA"/>
</dbReference>
<keyword evidence="6" id="KW-1185">Reference proteome</keyword>
<proteinExistence type="inferred from homology"/>
<accession>A0A9P1MZT5</accession>
<comment type="caution">
    <text evidence="5">The sequence shown here is derived from an EMBL/GenBank/DDBJ whole genome shotgun (WGS) entry which is preliminary data.</text>
</comment>
<comment type="subcellular location">
    <subcellularLocation>
        <location evidence="1">Nucleus</location>
    </subcellularLocation>
</comment>
<reference evidence="5" key="1">
    <citation type="submission" date="2022-11" db="EMBL/GenBank/DDBJ databases">
        <authorList>
            <person name="Kikuchi T."/>
        </authorList>
    </citation>
    <scope>NUCLEOTIDE SEQUENCE</scope>
    <source>
        <strain evidence="5">PS1010</strain>
    </source>
</reference>
<dbReference type="GO" id="GO:0000445">
    <property type="term" value="C:THO complex part of transcription export complex"/>
    <property type="evidence" value="ECO:0007669"/>
    <property type="project" value="TreeGrafter"/>
</dbReference>
<evidence type="ECO:0000256" key="1">
    <source>
        <dbReference type="ARBA" id="ARBA00004123"/>
    </source>
</evidence>
<dbReference type="PANTHER" id="PTHR13375">
    <property type="entry name" value="FMS INTERACTING PROTEIN"/>
    <property type="match status" value="1"/>
</dbReference>
<evidence type="ECO:0000313" key="6">
    <source>
        <dbReference type="Proteomes" id="UP001152747"/>
    </source>
</evidence>
<evidence type="ECO:0000256" key="4">
    <source>
        <dbReference type="SAM" id="Coils"/>
    </source>
</evidence>
<gene>
    <name evidence="5" type="ORF">CAMP_LOCUS5372</name>
</gene>
<dbReference type="Proteomes" id="UP001152747">
    <property type="component" value="Unassembled WGS sequence"/>
</dbReference>
<evidence type="ECO:0000256" key="3">
    <source>
        <dbReference type="ARBA" id="ARBA00023242"/>
    </source>
</evidence>
<keyword evidence="4" id="KW-0175">Coiled coil</keyword>
<evidence type="ECO:0000313" key="5">
    <source>
        <dbReference type="EMBL" id="CAI5442735.1"/>
    </source>
</evidence>
<keyword evidence="3" id="KW-0539">Nucleus</keyword>
<dbReference type="AlphaFoldDB" id="A0A9P1MZT5"/>
<dbReference type="GO" id="GO:0006406">
    <property type="term" value="P:mRNA export from nucleus"/>
    <property type="evidence" value="ECO:0007669"/>
    <property type="project" value="TreeGrafter"/>
</dbReference>
<dbReference type="InterPro" id="IPR019163">
    <property type="entry name" value="THO_Thoc5"/>
</dbReference>
<feature type="coiled-coil region" evidence="4">
    <location>
        <begin position="168"/>
        <end position="202"/>
    </location>
</feature>
<dbReference type="PANTHER" id="PTHR13375:SF3">
    <property type="entry name" value="THO COMPLEX SUBUNIT 5 HOMOLOG"/>
    <property type="match status" value="1"/>
</dbReference>